<comment type="subcellular location">
    <subcellularLocation>
        <location evidence="1">Cell inner membrane</location>
        <topology evidence="1">Peripheral membrane protein</topology>
    </subcellularLocation>
</comment>
<keyword evidence="8" id="KW-0472">Membrane</keyword>
<evidence type="ECO:0000256" key="4">
    <source>
        <dbReference type="ARBA" id="ARBA00022475"/>
    </source>
</evidence>
<dbReference type="GO" id="GO:0015833">
    <property type="term" value="P:peptide transport"/>
    <property type="evidence" value="ECO:0007669"/>
    <property type="project" value="InterPro"/>
</dbReference>
<dbReference type="OrthoDB" id="9064272at2"/>
<dbReference type="InterPro" id="IPR013563">
    <property type="entry name" value="Oligopep_ABC_C"/>
</dbReference>
<protein>
    <submittedName>
        <fullName evidence="10">Microcin ABC transporter ATP-binding protein</fullName>
    </submittedName>
</protein>
<dbReference type="Gene3D" id="3.40.50.300">
    <property type="entry name" value="P-loop containing nucleotide triphosphate hydrolases"/>
    <property type="match status" value="2"/>
</dbReference>
<dbReference type="GO" id="GO:0005886">
    <property type="term" value="C:plasma membrane"/>
    <property type="evidence" value="ECO:0007669"/>
    <property type="project" value="UniProtKB-SubCell"/>
</dbReference>
<organism evidence="10 11">
    <name type="scientific">Burkholderia aenigmatica</name>
    <dbReference type="NCBI Taxonomy" id="2015348"/>
    <lineage>
        <taxon>Bacteria</taxon>
        <taxon>Pseudomonadati</taxon>
        <taxon>Pseudomonadota</taxon>
        <taxon>Betaproteobacteria</taxon>
        <taxon>Burkholderiales</taxon>
        <taxon>Burkholderiaceae</taxon>
        <taxon>Burkholderia</taxon>
        <taxon>Burkholderia cepacia complex</taxon>
    </lineage>
</organism>
<feature type="domain" description="ABC transporter" evidence="9">
    <location>
        <begin position="6"/>
        <end position="254"/>
    </location>
</feature>
<dbReference type="GO" id="GO:0005524">
    <property type="term" value="F:ATP binding"/>
    <property type="evidence" value="ECO:0007669"/>
    <property type="project" value="UniProtKB-KW"/>
</dbReference>
<dbReference type="SMART" id="SM00382">
    <property type="entry name" value="AAA"/>
    <property type="match status" value="2"/>
</dbReference>
<keyword evidence="5" id="KW-0997">Cell inner membrane</keyword>
<dbReference type="NCBIfam" id="NF007739">
    <property type="entry name" value="PRK10419.1"/>
    <property type="match status" value="2"/>
</dbReference>
<dbReference type="PROSITE" id="PS50893">
    <property type="entry name" value="ABC_TRANSPORTER_2"/>
    <property type="match status" value="2"/>
</dbReference>
<comment type="similarity">
    <text evidence="2">Belongs to the ABC transporter superfamily.</text>
</comment>
<name>A0A228I9K9_9BURK</name>
<evidence type="ECO:0000256" key="1">
    <source>
        <dbReference type="ARBA" id="ARBA00004417"/>
    </source>
</evidence>
<evidence type="ECO:0000256" key="3">
    <source>
        <dbReference type="ARBA" id="ARBA00022448"/>
    </source>
</evidence>
<proteinExistence type="inferred from homology"/>
<feature type="domain" description="ABC transporter" evidence="9">
    <location>
        <begin position="270"/>
        <end position="525"/>
    </location>
</feature>
<evidence type="ECO:0000259" key="9">
    <source>
        <dbReference type="PROSITE" id="PS50893"/>
    </source>
</evidence>
<evidence type="ECO:0000313" key="10">
    <source>
        <dbReference type="EMBL" id="OXI38779.1"/>
    </source>
</evidence>
<evidence type="ECO:0000313" key="11">
    <source>
        <dbReference type="Proteomes" id="UP000214600"/>
    </source>
</evidence>
<reference evidence="11" key="1">
    <citation type="submission" date="2017-06" db="EMBL/GenBank/DDBJ databases">
        <authorList>
            <person name="LiPuma J."/>
            <person name="Spilker T."/>
        </authorList>
    </citation>
    <scope>NUCLEOTIDE SEQUENCE [LARGE SCALE GENOMIC DNA]</scope>
    <source>
        <strain evidence="11">AU17325</strain>
    </source>
</reference>
<dbReference type="RefSeq" id="WP_089452913.1">
    <property type="nucleotide sequence ID" value="NZ_NKFA01000012.1"/>
</dbReference>
<gene>
    <name evidence="10" type="ORF">CFB84_28185</name>
</gene>
<accession>A0A228I9K9</accession>
<sequence length="539" mass="58338">MTMPVLEVEDLNILIGARTIVHGLDLTIGRGERVALVGESGSGKSLTALALLGLADAARVSGSVRLAGEELLDKSEAQWRAIRGRDIAMVFQEPMTALNPLKTIGRQIGESLRLHAGLRGAAARERAIALLRRMGIVEPERRVDAYPHQLSGGQRQRAMIAMALAGNPRLLVADEPTTALDVTVRRQIVDLLIELQESNADGHGLAILLITHDLHLVRRFAHRVAVMQHGEIVEQGATDALFVAQRHAYTRKLFDSAPRRTIAPLAADAPRVLDVRALYAGYRTRARGWRGLFRSETPAVLQGIDLQLREGETLGVLGESGCGKSTLAASLIGLVAPSAGAIRYAALESAGKAATRREHAAHVQMVFQDPFGSLAPRLRVGEIVDEGLALHHPHMPPDARRARVAALLAETGLPADAASRHPATFSGGQRQRIAIARALAVDPRILVLDEPTSALDVSIQRQILELLATLQRRHRLSYVFISHDIDVLGAMSHRLVVMHGGKIVETGETQAVLEAPRHAYTRTLVNSSDRTGSRMVHVP</sequence>
<dbReference type="Proteomes" id="UP000214600">
    <property type="component" value="Unassembled WGS sequence"/>
</dbReference>
<evidence type="ECO:0000256" key="5">
    <source>
        <dbReference type="ARBA" id="ARBA00022519"/>
    </source>
</evidence>
<keyword evidence="7 10" id="KW-0067">ATP-binding</keyword>
<dbReference type="AlphaFoldDB" id="A0A228I9K9"/>
<dbReference type="InterPro" id="IPR003439">
    <property type="entry name" value="ABC_transporter-like_ATP-bd"/>
</dbReference>
<dbReference type="Pfam" id="PF00005">
    <property type="entry name" value="ABC_tran"/>
    <property type="match status" value="2"/>
</dbReference>
<dbReference type="NCBIfam" id="NF008453">
    <property type="entry name" value="PRK11308.1"/>
    <property type="match status" value="2"/>
</dbReference>
<dbReference type="PANTHER" id="PTHR43297">
    <property type="entry name" value="OLIGOPEPTIDE TRANSPORT ATP-BINDING PROTEIN APPD"/>
    <property type="match status" value="1"/>
</dbReference>
<keyword evidence="6" id="KW-0547">Nucleotide-binding</keyword>
<dbReference type="InterPro" id="IPR027417">
    <property type="entry name" value="P-loop_NTPase"/>
</dbReference>
<comment type="caution">
    <text evidence="10">The sequence shown here is derived from an EMBL/GenBank/DDBJ whole genome shotgun (WGS) entry which is preliminary data.</text>
</comment>
<reference evidence="10 11" key="2">
    <citation type="submission" date="2017-08" db="EMBL/GenBank/DDBJ databases">
        <title>WGS of novel Burkholderia cepaca complex species.</title>
        <authorList>
            <person name="Lipuma J."/>
            <person name="Spilker T."/>
        </authorList>
    </citation>
    <scope>NUCLEOTIDE SEQUENCE [LARGE SCALE GENOMIC DNA]</scope>
    <source>
        <strain evidence="10 11">AU17325</strain>
    </source>
</reference>
<evidence type="ECO:0000256" key="6">
    <source>
        <dbReference type="ARBA" id="ARBA00022741"/>
    </source>
</evidence>
<dbReference type="EMBL" id="NKFA01000012">
    <property type="protein sequence ID" value="OXI38779.1"/>
    <property type="molecule type" value="Genomic_DNA"/>
</dbReference>
<keyword evidence="3" id="KW-0813">Transport</keyword>
<dbReference type="PROSITE" id="PS00211">
    <property type="entry name" value="ABC_TRANSPORTER_1"/>
    <property type="match status" value="2"/>
</dbReference>
<dbReference type="PANTHER" id="PTHR43297:SF2">
    <property type="entry name" value="DIPEPTIDE TRANSPORT ATP-BINDING PROTEIN DPPD"/>
    <property type="match status" value="1"/>
</dbReference>
<dbReference type="CDD" id="cd03257">
    <property type="entry name" value="ABC_NikE_OppD_transporters"/>
    <property type="match status" value="2"/>
</dbReference>
<evidence type="ECO:0000256" key="8">
    <source>
        <dbReference type="ARBA" id="ARBA00023136"/>
    </source>
</evidence>
<dbReference type="GO" id="GO:0016887">
    <property type="term" value="F:ATP hydrolysis activity"/>
    <property type="evidence" value="ECO:0007669"/>
    <property type="project" value="InterPro"/>
</dbReference>
<evidence type="ECO:0000256" key="2">
    <source>
        <dbReference type="ARBA" id="ARBA00005417"/>
    </source>
</evidence>
<dbReference type="Pfam" id="PF08352">
    <property type="entry name" value="oligo_HPY"/>
    <property type="match status" value="2"/>
</dbReference>
<evidence type="ECO:0000256" key="7">
    <source>
        <dbReference type="ARBA" id="ARBA00022840"/>
    </source>
</evidence>
<dbReference type="InterPro" id="IPR050388">
    <property type="entry name" value="ABC_Ni/Peptide_Import"/>
</dbReference>
<dbReference type="InterPro" id="IPR003593">
    <property type="entry name" value="AAA+_ATPase"/>
</dbReference>
<dbReference type="InterPro" id="IPR017871">
    <property type="entry name" value="ABC_transporter-like_CS"/>
</dbReference>
<dbReference type="SUPFAM" id="SSF52540">
    <property type="entry name" value="P-loop containing nucleoside triphosphate hydrolases"/>
    <property type="match status" value="2"/>
</dbReference>
<keyword evidence="4" id="KW-1003">Cell membrane</keyword>